<dbReference type="OrthoDB" id="9802805at2"/>
<gene>
    <name evidence="8" type="ORF">Lade_1635</name>
    <name evidence="9" type="ORF">NCTC12735_00995</name>
</gene>
<reference evidence="9 11" key="2">
    <citation type="submission" date="2018-12" db="EMBL/GenBank/DDBJ databases">
        <authorList>
            <consortium name="Pathogen Informatics"/>
        </authorList>
    </citation>
    <scope>NUCLEOTIDE SEQUENCE [LARGE SCALE GENOMIC DNA]</scope>
    <source>
        <strain evidence="9 11">NCTC12735</strain>
        <plasmid evidence="11">13</plasmid>
    </source>
</reference>
<evidence type="ECO:0000256" key="6">
    <source>
        <dbReference type="ARBA" id="ARBA00023211"/>
    </source>
</evidence>
<dbReference type="EMBL" id="LNKA01000010">
    <property type="protein sequence ID" value="KTC65112.1"/>
    <property type="molecule type" value="Genomic_DNA"/>
</dbReference>
<evidence type="ECO:0000256" key="4">
    <source>
        <dbReference type="ARBA" id="ARBA00022801"/>
    </source>
</evidence>
<dbReference type="PROSITE" id="PS51462">
    <property type="entry name" value="NUDIX"/>
    <property type="match status" value="1"/>
</dbReference>
<evidence type="ECO:0000313" key="11">
    <source>
        <dbReference type="Proteomes" id="UP000281170"/>
    </source>
</evidence>
<organism evidence="8 10">
    <name type="scientific">Legionella adelaidensis</name>
    <dbReference type="NCBI Taxonomy" id="45056"/>
    <lineage>
        <taxon>Bacteria</taxon>
        <taxon>Pseudomonadati</taxon>
        <taxon>Pseudomonadota</taxon>
        <taxon>Gammaproteobacteria</taxon>
        <taxon>Legionellales</taxon>
        <taxon>Legionellaceae</taxon>
        <taxon>Legionella</taxon>
    </lineage>
</organism>
<proteinExistence type="predicted"/>
<dbReference type="InterPro" id="IPR015797">
    <property type="entry name" value="NUDIX_hydrolase-like_dom_sf"/>
</dbReference>
<dbReference type="InterPro" id="IPR000086">
    <property type="entry name" value="NUDIX_hydrolase_dom"/>
</dbReference>
<comment type="cofactor">
    <cofactor evidence="1">
        <name>Mn(2+)</name>
        <dbReference type="ChEBI" id="CHEBI:29035"/>
    </cofactor>
</comment>
<evidence type="ECO:0000259" key="7">
    <source>
        <dbReference type="PROSITE" id="PS51462"/>
    </source>
</evidence>
<dbReference type="EMBL" id="LR134422">
    <property type="protein sequence ID" value="VEH85368.1"/>
    <property type="molecule type" value="Genomic_DNA"/>
</dbReference>
<dbReference type="KEGG" id="ladl:NCTC12735_00995"/>
<dbReference type="RefSeq" id="WP_058462704.1">
    <property type="nucleotide sequence ID" value="NZ_CAAAHS010000009.1"/>
</dbReference>
<geneLocation type="plasmid" evidence="9 11">
    <name>13</name>
</geneLocation>
<accession>A0A0W0R231</accession>
<dbReference type="GO" id="GO:0010945">
    <property type="term" value="F:coenzyme A diphosphatase activity"/>
    <property type="evidence" value="ECO:0007669"/>
    <property type="project" value="InterPro"/>
</dbReference>
<evidence type="ECO:0000313" key="8">
    <source>
        <dbReference type="EMBL" id="KTC65112.1"/>
    </source>
</evidence>
<dbReference type="Proteomes" id="UP000281170">
    <property type="component" value="Plasmid 13"/>
</dbReference>
<name>A0A0W0R231_9GAMM</name>
<dbReference type="PATRIC" id="fig|45056.6.peg.1686"/>
<keyword evidence="5" id="KW-0460">Magnesium</keyword>
<keyword evidence="9" id="KW-0614">Plasmid</keyword>
<evidence type="ECO:0000313" key="10">
    <source>
        <dbReference type="Proteomes" id="UP000054859"/>
    </source>
</evidence>
<dbReference type="CDD" id="cd03426">
    <property type="entry name" value="NUDIX_CoAse_Nudt7"/>
    <property type="match status" value="1"/>
</dbReference>
<dbReference type="InterPro" id="IPR045121">
    <property type="entry name" value="CoAse"/>
</dbReference>
<keyword evidence="4" id="KW-0378">Hydrolase</keyword>
<feature type="domain" description="Nudix hydrolase" evidence="7">
    <location>
        <begin position="1"/>
        <end position="132"/>
    </location>
</feature>
<dbReference type="PANTHER" id="PTHR12992:SF11">
    <property type="entry name" value="MITOCHONDRIAL COENZYME A DIPHOSPHATASE NUDT8"/>
    <property type="match status" value="1"/>
</dbReference>
<dbReference type="Pfam" id="PF00293">
    <property type="entry name" value="NUDIX"/>
    <property type="match status" value="1"/>
</dbReference>
<dbReference type="PANTHER" id="PTHR12992">
    <property type="entry name" value="NUDIX HYDROLASE"/>
    <property type="match status" value="1"/>
</dbReference>
<dbReference type="GO" id="GO:0046872">
    <property type="term" value="F:metal ion binding"/>
    <property type="evidence" value="ECO:0007669"/>
    <property type="project" value="UniProtKB-KW"/>
</dbReference>
<dbReference type="Gene3D" id="3.90.79.10">
    <property type="entry name" value="Nucleoside Triphosphate Pyrophosphohydrolase"/>
    <property type="match status" value="1"/>
</dbReference>
<evidence type="ECO:0000256" key="1">
    <source>
        <dbReference type="ARBA" id="ARBA00001936"/>
    </source>
</evidence>
<evidence type="ECO:0000256" key="3">
    <source>
        <dbReference type="ARBA" id="ARBA00022723"/>
    </source>
</evidence>
<evidence type="ECO:0000256" key="2">
    <source>
        <dbReference type="ARBA" id="ARBA00001946"/>
    </source>
</evidence>
<keyword evidence="10" id="KW-1185">Reference proteome</keyword>
<dbReference type="Proteomes" id="UP000054859">
    <property type="component" value="Unassembled WGS sequence"/>
</dbReference>
<keyword evidence="3" id="KW-0479">Metal-binding</keyword>
<comment type="cofactor">
    <cofactor evidence="2">
        <name>Mg(2+)</name>
        <dbReference type="ChEBI" id="CHEBI:18420"/>
    </cofactor>
</comment>
<dbReference type="SUPFAM" id="SSF55811">
    <property type="entry name" value="Nudix"/>
    <property type="match status" value="1"/>
</dbReference>
<dbReference type="AlphaFoldDB" id="A0A0W0R231"/>
<keyword evidence="6" id="KW-0464">Manganese</keyword>
<sequence length="161" mass="18539">MSTQSAVIVLHDQETDSIVLTKRSAHLNHHPGEICFPGGRWEAQDSSLWFTALRELKEELAIDSTRVQLIDHLQPEITLNNVIIYPWLASIANIKPYAMNKNEVDEVILLPMQEVKKMDNYCSIFLEKNGRSFESCRYIPGNYFVWGATARIMKQLTQNLF</sequence>
<evidence type="ECO:0000313" key="9">
    <source>
        <dbReference type="EMBL" id="VEH85368.1"/>
    </source>
</evidence>
<evidence type="ECO:0000256" key="5">
    <source>
        <dbReference type="ARBA" id="ARBA00022842"/>
    </source>
</evidence>
<dbReference type="STRING" id="45056.Lade_1635"/>
<reference evidence="8 10" key="1">
    <citation type="submission" date="2015-11" db="EMBL/GenBank/DDBJ databases">
        <title>Identification of large and diverse effector repertoires of 38 Legionella species.</title>
        <authorList>
            <person name="Burstein D."/>
            <person name="Amaro F."/>
            <person name="Zusman T."/>
            <person name="Lifshitz Z."/>
            <person name="Cohen O."/>
            <person name="Gilbert J.A."/>
            <person name="Pupko T."/>
            <person name="Shuman H.A."/>
            <person name="Segal G."/>
        </authorList>
    </citation>
    <scope>NUCLEOTIDE SEQUENCE [LARGE SCALE GENOMIC DNA]</scope>
    <source>
        <strain evidence="8 10">1762-AUS-E</strain>
    </source>
</reference>
<protein>
    <submittedName>
        <fullName evidence="8">MutT/nudix family transporter protein</fullName>
    </submittedName>
</protein>